<evidence type="ECO:0000313" key="1">
    <source>
        <dbReference type="EMBL" id="KAL1844709.1"/>
    </source>
</evidence>
<comment type="caution">
    <text evidence="1">The sequence shown here is derived from an EMBL/GenBank/DDBJ whole genome shotgun (WGS) entry which is preliminary data.</text>
</comment>
<accession>A0ABR3VSS9</accession>
<name>A0ABR3VSS9_9PEZI</name>
<dbReference type="Proteomes" id="UP001586593">
    <property type="component" value="Unassembled WGS sequence"/>
</dbReference>
<keyword evidence="2" id="KW-1185">Reference proteome</keyword>
<gene>
    <name evidence="1" type="ORF">VTK73DRAFT_1989</name>
</gene>
<organism evidence="1 2">
    <name type="scientific">Phialemonium thermophilum</name>
    <dbReference type="NCBI Taxonomy" id="223376"/>
    <lineage>
        <taxon>Eukaryota</taxon>
        <taxon>Fungi</taxon>
        <taxon>Dikarya</taxon>
        <taxon>Ascomycota</taxon>
        <taxon>Pezizomycotina</taxon>
        <taxon>Sordariomycetes</taxon>
        <taxon>Sordariomycetidae</taxon>
        <taxon>Cephalothecales</taxon>
        <taxon>Cephalothecaceae</taxon>
        <taxon>Phialemonium</taxon>
    </lineage>
</organism>
<proteinExistence type="predicted"/>
<dbReference type="EMBL" id="JAZHXJ010001519">
    <property type="protein sequence ID" value="KAL1844709.1"/>
    <property type="molecule type" value="Genomic_DNA"/>
</dbReference>
<protein>
    <submittedName>
        <fullName evidence="1">Uncharacterized protein</fullName>
    </submittedName>
</protein>
<evidence type="ECO:0000313" key="2">
    <source>
        <dbReference type="Proteomes" id="UP001586593"/>
    </source>
</evidence>
<reference evidence="1 2" key="1">
    <citation type="journal article" date="2024" name="Commun. Biol.">
        <title>Comparative genomic analysis of thermophilic fungi reveals convergent evolutionary adaptations and gene losses.</title>
        <authorList>
            <person name="Steindorff A.S."/>
            <person name="Aguilar-Pontes M.V."/>
            <person name="Robinson A.J."/>
            <person name="Andreopoulos B."/>
            <person name="LaButti K."/>
            <person name="Kuo A."/>
            <person name="Mondo S."/>
            <person name="Riley R."/>
            <person name="Otillar R."/>
            <person name="Haridas S."/>
            <person name="Lipzen A."/>
            <person name="Grimwood J."/>
            <person name="Schmutz J."/>
            <person name="Clum A."/>
            <person name="Reid I.D."/>
            <person name="Moisan M.C."/>
            <person name="Butler G."/>
            <person name="Nguyen T.T.M."/>
            <person name="Dewar K."/>
            <person name="Conant G."/>
            <person name="Drula E."/>
            <person name="Henrissat B."/>
            <person name="Hansel C."/>
            <person name="Singer S."/>
            <person name="Hutchinson M.I."/>
            <person name="de Vries R.P."/>
            <person name="Natvig D.O."/>
            <person name="Powell A.J."/>
            <person name="Tsang A."/>
            <person name="Grigoriev I.V."/>
        </authorList>
    </citation>
    <scope>NUCLEOTIDE SEQUENCE [LARGE SCALE GENOMIC DNA]</scope>
    <source>
        <strain evidence="1 2">ATCC 24622</strain>
    </source>
</reference>
<sequence>MGMSNLAAYSVPTAREALRCLHEQISCGNLEEAGRLLRTTKKCIWGIYNATHHRLIWSRRCGTRSCFTFPMHSSLDDNLSTYDVQEPNRLPMTRLTSPPSAPDSWPAPARRLCSLM</sequence>